<dbReference type="InterPro" id="IPR052709">
    <property type="entry name" value="Transposase-MT_Hybrid"/>
</dbReference>
<dbReference type="OMA" id="LECERMF"/>
<dbReference type="InterPro" id="IPR041426">
    <property type="entry name" value="Mos1_HTH"/>
</dbReference>
<accession>A0A026WHX3</accession>
<sequence length="232" mass="27632">MEQRANIKFCVKLGKTFTEIFALMKEVYGDDCLSRTRVFEWYKRFQDGRDALEDDSKPGRPKTKNRDELVEKVREMIAYDANSTVRWMAEELNTTKDMIHEILTKDLNKRKVCARFVPHALNEDQEIARVEHCKDLIKTARRNCTFLESIVTVIAHPPYSPDLAPADLFLFPRLKLRMKGERYENVMDIQRNVTRELKAISKEDFQNSFQWLYERAQRCIDIQWDYVEHCNR</sequence>
<evidence type="ECO:0000259" key="1">
    <source>
        <dbReference type="Pfam" id="PF17906"/>
    </source>
</evidence>
<gene>
    <name evidence="2" type="ORF">X777_04314</name>
</gene>
<reference evidence="2 3" key="1">
    <citation type="journal article" date="2014" name="Curr. Biol.">
        <title>The genome of the clonal raider ant Cerapachys biroi.</title>
        <authorList>
            <person name="Oxley P.R."/>
            <person name="Ji L."/>
            <person name="Fetter-Pruneda I."/>
            <person name="McKenzie S.K."/>
            <person name="Li C."/>
            <person name="Hu H."/>
            <person name="Zhang G."/>
            <person name="Kronauer D.J."/>
        </authorList>
    </citation>
    <scope>NUCLEOTIDE SEQUENCE [LARGE SCALE GENOMIC DNA]</scope>
</reference>
<dbReference type="EMBL" id="KK107196">
    <property type="protein sequence ID" value="EZA55642.1"/>
    <property type="molecule type" value="Genomic_DNA"/>
</dbReference>
<keyword evidence="3" id="KW-1185">Reference proteome</keyword>
<evidence type="ECO:0000313" key="2">
    <source>
        <dbReference type="EMBL" id="EZA55642.1"/>
    </source>
</evidence>
<dbReference type="Gene3D" id="3.30.420.10">
    <property type="entry name" value="Ribonuclease H-like superfamily/Ribonuclease H"/>
    <property type="match status" value="1"/>
</dbReference>
<evidence type="ECO:0000313" key="3">
    <source>
        <dbReference type="Proteomes" id="UP000053097"/>
    </source>
</evidence>
<dbReference type="OrthoDB" id="7554754at2759"/>
<dbReference type="GO" id="GO:0003676">
    <property type="term" value="F:nucleic acid binding"/>
    <property type="evidence" value="ECO:0007669"/>
    <property type="project" value="InterPro"/>
</dbReference>
<protein>
    <recommendedName>
        <fullName evidence="1">Mos1 transposase HTH domain-containing protein</fullName>
    </recommendedName>
</protein>
<dbReference type="Gene3D" id="1.10.10.1450">
    <property type="match status" value="1"/>
</dbReference>
<feature type="domain" description="Mos1 transposase HTH" evidence="1">
    <location>
        <begin position="4"/>
        <end position="48"/>
    </location>
</feature>
<proteinExistence type="predicted"/>
<name>A0A026WHX3_OOCBI</name>
<dbReference type="Pfam" id="PF17906">
    <property type="entry name" value="HTH_48"/>
    <property type="match status" value="1"/>
</dbReference>
<dbReference type="Proteomes" id="UP000053097">
    <property type="component" value="Unassembled WGS sequence"/>
</dbReference>
<dbReference type="AlphaFoldDB" id="A0A026WHX3"/>
<dbReference type="PANTHER" id="PTHR46060:SF1">
    <property type="entry name" value="MARINER MOS1 TRANSPOSASE-LIKE PROTEIN"/>
    <property type="match status" value="1"/>
</dbReference>
<dbReference type="InterPro" id="IPR036397">
    <property type="entry name" value="RNaseH_sf"/>
</dbReference>
<dbReference type="PANTHER" id="PTHR46060">
    <property type="entry name" value="MARINER MOS1 TRANSPOSASE-LIKE PROTEIN"/>
    <property type="match status" value="1"/>
</dbReference>
<organism evidence="2 3">
    <name type="scientific">Ooceraea biroi</name>
    <name type="common">Clonal raider ant</name>
    <name type="synonym">Cerapachys biroi</name>
    <dbReference type="NCBI Taxonomy" id="2015173"/>
    <lineage>
        <taxon>Eukaryota</taxon>
        <taxon>Metazoa</taxon>
        <taxon>Ecdysozoa</taxon>
        <taxon>Arthropoda</taxon>
        <taxon>Hexapoda</taxon>
        <taxon>Insecta</taxon>
        <taxon>Pterygota</taxon>
        <taxon>Neoptera</taxon>
        <taxon>Endopterygota</taxon>
        <taxon>Hymenoptera</taxon>
        <taxon>Apocrita</taxon>
        <taxon>Aculeata</taxon>
        <taxon>Formicoidea</taxon>
        <taxon>Formicidae</taxon>
        <taxon>Dorylinae</taxon>
        <taxon>Ooceraea</taxon>
    </lineage>
</organism>